<evidence type="ECO:0000313" key="5">
    <source>
        <dbReference type="EMBL" id="ADW76436.1"/>
    </source>
</evidence>
<geneLocation type="plasmid" evidence="5 6">
    <name>pRAHAQ01</name>
</geneLocation>
<evidence type="ECO:0000256" key="3">
    <source>
        <dbReference type="ARBA" id="ARBA00022905"/>
    </source>
</evidence>
<dbReference type="UniPathway" id="UPA00539"/>
<evidence type="ECO:0000256" key="4">
    <source>
        <dbReference type="HAMAP-Rule" id="MF_00655"/>
    </source>
</evidence>
<dbReference type="Pfam" id="PF05402">
    <property type="entry name" value="PqqD"/>
    <property type="match status" value="1"/>
</dbReference>
<evidence type="ECO:0000256" key="1">
    <source>
        <dbReference type="ARBA" id="ARBA00004886"/>
    </source>
</evidence>
<dbReference type="HAMAP" id="MF_00655">
    <property type="entry name" value="PQQ_syn_PqqD"/>
    <property type="match status" value="1"/>
</dbReference>
<sequence>MITITEHYTPMFRRGYRMQFEKTQDCHVILYPEGMAKLNDSATFILQLVDGERTIANIIDELNARFPEAGGVNDDVKDFFAQAHAQKWITFREPA</sequence>
<organism evidence="5 6">
    <name type="scientific">Rahnella sp. (strain Y9602)</name>
    <dbReference type="NCBI Taxonomy" id="2703885"/>
    <lineage>
        <taxon>Bacteria</taxon>
        <taxon>Pseudomonadati</taxon>
        <taxon>Pseudomonadota</taxon>
        <taxon>Gammaproteobacteria</taxon>
        <taxon>Enterobacterales</taxon>
        <taxon>Yersiniaceae</taxon>
        <taxon>Rahnella</taxon>
    </lineage>
</organism>
<gene>
    <name evidence="4" type="primary">pqqD</name>
    <name evidence="5" type="ordered locus">Rahaq_4858</name>
</gene>
<dbReference type="Proteomes" id="UP000007257">
    <property type="component" value="Plasmid pRAHAQ01"/>
</dbReference>
<comment type="pathway">
    <text evidence="1 4">Cofactor biosynthesis; pyrroloquinoline quinone biosynthesis.</text>
</comment>
<dbReference type="GO" id="GO:0048038">
    <property type="term" value="F:quinone binding"/>
    <property type="evidence" value="ECO:0007669"/>
    <property type="project" value="InterPro"/>
</dbReference>
<comment type="subunit">
    <text evidence="2 4">Monomer. Interacts with PqqE.</text>
</comment>
<keyword evidence="5" id="KW-0614">Plasmid</keyword>
<comment type="similarity">
    <text evidence="4">Belongs to the PqqD family.</text>
</comment>
<dbReference type="KEGG" id="rah:Rahaq_4858"/>
<dbReference type="EMBL" id="CP002506">
    <property type="protein sequence ID" value="ADW76436.1"/>
    <property type="molecule type" value="Genomic_DNA"/>
</dbReference>
<name>A0A0H3FJD7_RAHSY</name>
<dbReference type="OrthoDB" id="7356791at2"/>
<dbReference type="InterPro" id="IPR008792">
    <property type="entry name" value="PQQD"/>
</dbReference>
<comment type="function">
    <text evidence="4">Functions as a PqqA binding protein and presents PqqA to PqqE, in the pyrroloquinoline quinone (PQQ) biosynthetic pathway.</text>
</comment>
<dbReference type="eggNOG" id="ENOG5032Z81">
    <property type="taxonomic scope" value="Bacteria"/>
</dbReference>
<dbReference type="HOGENOM" id="CLU_163864_2_1_6"/>
<dbReference type="NCBIfam" id="NF002535">
    <property type="entry name" value="PRK02079.1"/>
    <property type="match status" value="1"/>
</dbReference>
<dbReference type="NCBIfam" id="TIGR03859">
    <property type="entry name" value="PQQ_PqqD"/>
    <property type="match status" value="1"/>
</dbReference>
<proteinExistence type="inferred from homology"/>
<dbReference type="Gene3D" id="1.10.10.1150">
    <property type="entry name" value="Coenzyme PQQ synthesis protein D (PqqD)"/>
    <property type="match status" value="1"/>
</dbReference>
<keyword evidence="3 4" id="KW-0884">PQQ biosynthesis</keyword>
<dbReference type="GO" id="GO:0018189">
    <property type="term" value="P:pyrroloquinoline quinone biosynthetic process"/>
    <property type="evidence" value="ECO:0007669"/>
    <property type="project" value="UniProtKB-UniRule"/>
</dbReference>
<dbReference type="AlphaFoldDB" id="A0A0H3FJD7"/>
<evidence type="ECO:0000256" key="2">
    <source>
        <dbReference type="ARBA" id="ARBA00011741"/>
    </source>
</evidence>
<reference evidence="6" key="1">
    <citation type="submission" date="2011-01" db="EMBL/GenBank/DDBJ databases">
        <title>Complete sequence of plasmid1 of Rahnella sp. Y9602.</title>
        <authorList>
            <consortium name="US DOE Joint Genome Institute"/>
            <person name="Lucas S."/>
            <person name="Copeland A."/>
            <person name="Lapidus A."/>
            <person name="Cheng J.-F."/>
            <person name="Goodwin L."/>
            <person name="Pitluck S."/>
            <person name="Lu M."/>
            <person name="Detter J.C."/>
            <person name="Han C."/>
            <person name="Tapia R."/>
            <person name="Land M."/>
            <person name="Hauser L."/>
            <person name="Kyrpides N."/>
            <person name="Ivanova N."/>
            <person name="Ovchinnikova G."/>
            <person name="Pagani I."/>
            <person name="Sobecky P.A."/>
            <person name="Martinez R.J."/>
            <person name="Woyke T."/>
        </authorList>
    </citation>
    <scope>NUCLEOTIDE SEQUENCE [LARGE SCALE GENOMIC DNA]</scope>
    <source>
        <strain evidence="6">Y9602</strain>
        <plasmid evidence="6">pRAHAQ01</plasmid>
    </source>
</reference>
<evidence type="ECO:0000313" key="6">
    <source>
        <dbReference type="Proteomes" id="UP000007257"/>
    </source>
</evidence>
<accession>A0A0H3FJD7</accession>
<dbReference type="InterPro" id="IPR041881">
    <property type="entry name" value="PqqD_sf"/>
</dbReference>
<protein>
    <recommendedName>
        <fullName evidence="4">PqqA binding protein</fullName>
    </recommendedName>
    <alternativeName>
        <fullName evidence="4">Coenzyme PQQ synthesis protein D</fullName>
    </alternativeName>
    <alternativeName>
        <fullName evidence="4">Pyrroloquinoline quinone biosynthesis protein D</fullName>
    </alternativeName>
</protein>
<dbReference type="InterPro" id="IPR022479">
    <property type="entry name" value="PqqD_bac"/>
</dbReference>
<reference evidence="5 6" key="2">
    <citation type="journal article" date="2012" name="J. Bacteriol.">
        <title>Complete Genome Sequence of Rahnella sp. Strain Y9602, a Gammaproteobacterium Isolate from Metal- and Radionuclide-Contaminated Soil.</title>
        <authorList>
            <person name="Martinez R.J."/>
            <person name="Bruce D."/>
            <person name="Detter C."/>
            <person name="Goodwin L.A."/>
            <person name="Han J."/>
            <person name="Han C.S."/>
            <person name="Held B."/>
            <person name="Land M.L."/>
            <person name="Mikhailova N."/>
            <person name="Nolan M."/>
            <person name="Pennacchio L."/>
            <person name="Pitluck S."/>
            <person name="Tapia R."/>
            <person name="Woyke T."/>
            <person name="Sobecky P.A."/>
        </authorList>
    </citation>
    <scope>NUCLEOTIDE SEQUENCE [LARGE SCALE GENOMIC DNA]</scope>
    <source>
        <strain evidence="5 6">Y9602</strain>
        <plasmid evidence="5 6">pRAHAQ01</plasmid>
    </source>
</reference>